<protein>
    <recommendedName>
        <fullName evidence="5">Cytochrome c-type biogenesis protein</fullName>
    </recommendedName>
</protein>
<proteinExistence type="inferred from homology"/>
<dbReference type="InterPro" id="IPR005616">
    <property type="entry name" value="CcmH/CycL/Ccl2/NrfF_N"/>
</dbReference>
<feature type="signal peptide" evidence="5">
    <location>
        <begin position="1"/>
        <end position="25"/>
    </location>
</feature>
<keyword evidence="2 5" id="KW-0349">Heme</keyword>
<dbReference type="KEGG" id="parq:DSM112329_03797"/>
<feature type="domain" description="CcmH/CycL/Ccl2/NrfF N-terminal" evidence="7">
    <location>
        <begin position="11"/>
        <end position="132"/>
    </location>
</feature>
<name>A0AAU7B021_9ACTN</name>
<feature type="region of interest" description="Disordered" evidence="6">
    <location>
        <begin position="128"/>
        <end position="161"/>
    </location>
</feature>
<feature type="transmembrane region" description="Helical" evidence="5">
    <location>
        <begin position="99"/>
        <end position="118"/>
    </location>
</feature>
<evidence type="ECO:0000256" key="4">
    <source>
        <dbReference type="ARBA" id="ARBA00023004"/>
    </source>
</evidence>
<reference evidence="8" key="1">
    <citation type="submission" date="2022-12" db="EMBL/GenBank/DDBJ databases">
        <title>Paraconexibacter alkalitolerans sp. nov. and Baekduia alba sp. nov., isolated from soil and emended description of the genera Paraconexibacter (Chun et al., 2020) and Baekduia (An et al., 2020).</title>
        <authorList>
            <person name="Vieira S."/>
            <person name="Huber K.J."/>
            <person name="Geppert A."/>
            <person name="Wolf J."/>
            <person name="Neumann-Schaal M."/>
            <person name="Muesken M."/>
            <person name="Overmann J."/>
        </authorList>
    </citation>
    <scope>NUCLEOTIDE SEQUENCE</scope>
    <source>
        <strain evidence="8">AEG42_29</strain>
    </source>
</reference>
<evidence type="ECO:0000256" key="2">
    <source>
        <dbReference type="ARBA" id="ARBA00022617"/>
    </source>
</evidence>
<dbReference type="GO" id="GO:0046872">
    <property type="term" value="F:metal ion binding"/>
    <property type="evidence" value="ECO:0007669"/>
    <property type="project" value="UniProtKB-KW"/>
</dbReference>
<evidence type="ECO:0000313" key="8">
    <source>
        <dbReference type="EMBL" id="XAY06919.1"/>
    </source>
</evidence>
<sequence length="161" mass="17273">MIRRAWIGLAVLLAAFVLAPSAVQAAAPRASFNDIEDEVMCITCNVPLNIAVSVQADEERDQIRALIAQGLTKQQVLDRLVEDLGPQILADPPRDGFNITTWLVPIGAVGGVGLLLLLTIPRWRARRDDEDPAAVTSTATGPAPSADDLRRLDDDLAATEV</sequence>
<dbReference type="CDD" id="cd16378">
    <property type="entry name" value="CcmH_N"/>
    <property type="match status" value="1"/>
</dbReference>
<evidence type="ECO:0000256" key="5">
    <source>
        <dbReference type="RuleBase" id="RU364112"/>
    </source>
</evidence>
<dbReference type="EMBL" id="CP114014">
    <property type="protein sequence ID" value="XAY06919.1"/>
    <property type="molecule type" value="Genomic_DNA"/>
</dbReference>
<evidence type="ECO:0000256" key="6">
    <source>
        <dbReference type="SAM" id="MobiDB-lite"/>
    </source>
</evidence>
<keyword evidence="5" id="KW-0732">Signal</keyword>
<keyword evidence="5" id="KW-0472">Membrane</keyword>
<gene>
    <name evidence="8" type="ORF">DSM112329_03797</name>
</gene>
<feature type="chain" id="PRO_5043101524" description="Cytochrome c-type biogenesis protein" evidence="5">
    <location>
        <begin position="26"/>
        <end position="161"/>
    </location>
</feature>
<dbReference type="Pfam" id="PF03918">
    <property type="entry name" value="CcmH"/>
    <property type="match status" value="1"/>
</dbReference>
<evidence type="ECO:0000259" key="7">
    <source>
        <dbReference type="Pfam" id="PF03918"/>
    </source>
</evidence>
<organism evidence="8">
    <name type="scientific">Paraconexibacter sp. AEG42_29</name>
    <dbReference type="NCBI Taxonomy" id="2997339"/>
    <lineage>
        <taxon>Bacteria</taxon>
        <taxon>Bacillati</taxon>
        <taxon>Actinomycetota</taxon>
        <taxon>Thermoleophilia</taxon>
        <taxon>Solirubrobacterales</taxon>
        <taxon>Paraconexibacteraceae</taxon>
        <taxon>Paraconexibacter</taxon>
    </lineage>
</organism>
<dbReference type="Gene3D" id="1.10.8.640">
    <property type="entry name" value="Cytochrome C biogenesis protein"/>
    <property type="match status" value="1"/>
</dbReference>
<evidence type="ECO:0000256" key="3">
    <source>
        <dbReference type="ARBA" id="ARBA00022723"/>
    </source>
</evidence>
<evidence type="ECO:0000256" key="1">
    <source>
        <dbReference type="ARBA" id="ARBA00010342"/>
    </source>
</evidence>
<accession>A0AAU7B021</accession>
<dbReference type="RefSeq" id="WP_354698132.1">
    <property type="nucleotide sequence ID" value="NZ_CP114014.1"/>
</dbReference>
<keyword evidence="5" id="KW-1133">Transmembrane helix</keyword>
<dbReference type="AlphaFoldDB" id="A0AAU7B021"/>
<keyword evidence="5" id="KW-0812">Transmembrane</keyword>
<dbReference type="InterPro" id="IPR038297">
    <property type="entry name" value="CcmH/CycL/NrfF/Ccl2_sf"/>
</dbReference>
<comment type="similarity">
    <text evidence="1 5">Belongs to the CcmH/CycL/Ccl2/NrfF family.</text>
</comment>
<keyword evidence="3 5" id="KW-0479">Metal-binding</keyword>
<comment type="function">
    <text evidence="5">Possible subunit of a heme lyase.</text>
</comment>
<keyword evidence="4 5" id="KW-0408">Iron</keyword>